<keyword evidence="3" id="KW-1185">Reference proteome</keyword>
<dbReference type="EMBL" id="JWZT01002668">
    <property type="protein sequence ID" value="KII68920.1"/>
    <property type="molecule type" value="Genomic_DNA"/>
</dbReference>
<dbReference type="Pfam" id="PF17921">
    <property type="entry name" value="Integrase_H2C2"/>
    <property type="match status" value="1"/>
</dbReference>
<dbReference type="AlphaFoldDB" id="A0A0C2MXL2"/>
<dbReference type="InterPro" id="IPR041588">
    <property type="entry name" value="Integrase_H2C2"/>
</dbReference>
<dbReference type="PANTHER" id="PTHR37984:SF15">
    <property type="entry name" value="INTEGRASE CATALYTIC DOMAIN-CONTAINING PROTEIN"/>
    <property type="match status" value="1"/>
</dbReference>
<dbReference type="PANTHER" id="PTHR37984">
    <property type="entry name" value="PROTEIN CBG26694"/>
    <property type="match status" value="1"/>
</dbReference>
<dbReference type="SUPFAM" id="SSF53098">
    <property type="entry name" value="Ribonuclease H-like"/>
    <property type="match status" value="1"/>
</dbReference>
<dbReference type="InterPro" id="IPR036397">
    <property type="entry name" value="RNaseH_sf"/>
</dbReference>
<dbReference type="GO" id="GO:0003676">
    <property type="term" value="F:nucleic acid binding"/>
    <property type="evidence" value="ECO:0007669"/>
    <property type="project" value="InterPro"/>
</dbReference>
<name>A0A0C2MXL2_THEKT</name>
<dbReference type="InterPro" id="IPR001584">
    <property type="entry name" value="Integrase_cat-core"/>
</dbReference>
<dbReference type="PROSITE" id="PS50994">
    <property type="entry name" value="INTEGRASE"/>
    <property type="match status" value="1"/>
</dbReference>
<gene>
    <name evidence="2" type="ORF">RF11_03829</name>
</gene>
<dbReference type="Gene3D" id="3.30.420.10">
    <property type="entry name" value="Ribonuclease H-like superfamily/Ribonuclease H"/>
    <property type="match status" value="1"/>
</dbReference>
<dbReference type="InterPro" id="IPR012337">
    <property type="entry name" value="RNaseH-like_sf"/>
</dbReference>
<dbReference type="Proteomes" id="UP000031668">
    <property type="component" value="Unassembled WGS sequence"/>
</dbReference>
<organism evidence="2 3">
    <name type="scientific">Thelohanellus kitauei</name>
    <name type="common">Myxosporean</name>
    <dbReference type="NCBI Taxonomy" id="669202"/>
    <lineage>
        <taxon>Eukaryota</taxon>
        <taxon>Metazoa</taxon>
        <taxon>Cnidaria</taxon>
        <taxon>Myxozoa</taxon>
        <taxon>Myxosporea</taxon>
        <taxon>Bivalvulida</taxon>
        <taxon>Platysporina</taxon>
        <taxon>Myxobolidae</taxon>
        <taxon>Thelohanellus</taxon>
    </lineage>
</organism>
<sequence length="163" mass="18908">MSPKELHSHVMKIYHDDAMHVGHLGEDRTFGKIRQRLYLPKMRVIIEDCCKSRGVCQFRGSRKSVTHAPLSTTLSEFPFQRIAITFVGDYFSKWIEAHPVPDIETKTIADVLINNLICRFGCPYYIHSDQGSYFESKLFKEICDIFNIKNIRTTPYYPQSDGL</sequence>
<dbReference type="Pfam" id="PF00665">
    <property type="entry name" value="rve"/>
    <property type="match status" value="1"/>
</dbReference>
<proteinExistence type="predicted"/>
<comment type="caution">
    <text evidence="2">The sequence shown here is derived from an EMBL/GenBank/DDBJ whole genome shotgun (WGS) entry which is preliminary data.</text>
</comment>
<dbReference type="InterPro" id="IPR050951">
    <property type="entry name" value="Retrovirus_Pol_polyprotein"/>
</dbReference>
<accession>A0A0C2MXL2</accession>
<evidence type="ECO:0000313" key="2">
    <source>
        <dbReference type="EMBL" id="KII68920.1"/>
    </source>
</evidence>
<dbReference type="GO" id="GO:0015074">
    <property type="term" value="P:DNA integration"/>
    <property type="evidence" value="ECO:0007669"/>
    <property type="project" value="InterPro"/>
</dbReference>
<feature type="domain" description="Integrase catalytic" evidence="1">
    <location>
        <begin position="53"/>
        <end position="163"/>
    </location>
</feature>
<dbReference type="OrthoDB" id="5973194at2759"/>
<protein>
    <recommendedName>
        <fullName evidence="1">Integrase catalytic domain-containing protein</fullName>
    </recommendedName>
</protein>
<dbReference type="Gene3D" id="1.10.340.70">
    <property type="match status" value="1"/>
</dbReference>
<reference evidence="2 3" key="1">
    <citation type="journal article" date="2014" name="Genome Biol. Evol.">
        <title>The genome of the myxosporean Thelohanellus kitauei shows adaptations to nutrient acquisition within its fish host.</title>
        <authorList>
            <person name="Yang Y."/>
            <person name="Xiong J."/>
            <person name="Zhou Z."/>
            <person name="Huo F."/>
            <person name="Miao W."/>
            <person name="Ran C."/>
            <person name="Liu Y."/>
            <person name="Zhang J."/>
            <person name="Feng J."/>
            <person name="Wang M."/>
            <person name="Wang M."/>
            <person name="Wang L."/>
            <person name="Yao B."/>
        </authorList>
    </citation>
    <scope>NUCLEOTIDE SEQUENCE [LARGE SCALE GENOMIC DNA]</scope>
    <source>
        <strain evidence="2">Wuqing</strain>
    </source>
</reference>
<evidence type="ECO:0000313" key="3">
    <source>
        <dbReference type="Proteomes" id="UP000031668"/>
    </source>
</evidence>
<evidence type="ECO:0000259" key="1">
    <source>
        <dbReference type="PROSITE" id="PS50994"/>
    </source>
</evidence>
<dbReference type="OMA" id="CDIFNIK"/>